<comment type="caution">
    <text evidence="1">The sequence shown here is derived from an EMBL/GenBank/DDBJ whole genome shotgun (WGS) entry which is preliminary data.</text>
</comment>
<protein>
    <submittedName>
        <fullName evidence="1">Uncharacterized protein</fullName>
    </submittedName>
</protein>
<name>A0A5M8P448_9BACT</name>
<dbReference type="AlphaFoldDB" id="A0A5M8P448"/>
<gene>
    <name evidence="1" type="ORF">EZS26_000761</name>
</gene>
<evidence type="ECO:0000313" key="2">
    <source>
        <dbReference type="Proteomes" id="UP000324575"/>
    </source>
</evidence>
<evidence type="ECO:0000313" key="1">
    <source>
        <dbReference type="EMBL" id="KAA6303158.1"/>
    </source>
</evidence>
<dbReference type="Proteomes" id="UP000324575">
    <property type="component" value="Unassembled WGS sequence"/>
</dbReference>
<accession>A0A5M8P448</accession>
<reference evidence="1 2" key="1">
    <citation type="submission" date="2019-03" db="EMBL/GenBank/DDBJ databases">
        <title>Single cell metagenomics reveals metabolic interactions within the superorganism composed of flagellate Streblomastix strix and complex community of Bacteroidetes bacteria on its surface.</title>
        <authorList>
            <person name="Treitli S.C."/>
            <person name="Kolisko M."/>
            <person name="Husnik F."/>
            <person name="Keeling P."/>
            <person name="Hampl V."/>
        </authorList>
    </citation>
    <scope>NUCLEOTIDE SEQUENCE [LARGE SCALE GENOMIC DNA]</scope>
    <source>
        <strain evidence="1">St1</strain>
    </source>
</reference>
<proteinExistence type="predicted"/>
<organism evidence="1 2">
    <name type="scientific">Candidatus Ordinivivax streblomastigis</name>
    <dbReference type="NCBI Taxonomy" id="2540710"/>
    <lineage>
        <taxon>Bacteria</taxon>
        <taxon>Pseudomonadati</taxon>
        <taxon>Bacteroidota</taxon>
        <taxon>Bacteroidia</taxon>
        <taxon>Bacteroidales</taxon>
        <taxon>Candidatus Ordinivivax</taxon>
    </lineage>
</organism>
<sequence>MKELTLFDLPEIQPKADILQFPGKHCRDCEHCKNLNYYSTRYWYCTITPNNRTSYGVKAVKRMNKACNRFQQSIND</sequence>
<dbReference type="EMBL" id="SNRX01000003">
    <property type="protein sequence ID" value="KAA6303158.1"/>
    <property type="molecule type" value="Genomic_DNA"/>
</dbReference>